<accession>E0TFX3</accession>
<dbReference type="EMBL" id="CP002156">
    <property type="protein sequence ID" value="ADM09572.1"/>
    <property type="molecule type" value="Genomic_DNA"/>
</dbReference>
<dbReference type="PANTHER" id="PTHR35147:SF2">
    <property type="entry name" value="CHEMORECEPTOR GLUTAMINE DEAMIDASE CHED-RELATED"/>
    <property type="match status" value="1"/>
</dbReference>
<dbReference type="eggNOG" id="COG1871">
    <property type="taxonomic scope" value="Bacteria"/>
</dbReference>
<dbReference type="HOGENOM" id="CLU_087854_0_1_5"/>
<comment type="catalytic activity">
    <reaction evidence="3">
        <text>L-glutaminyl-[protein] + H2O = L-glutamyl-[protein] + NH4(+)</text>
        <dbReference type="Rhea" id="RHEA:16441"/>
        <dbReference type="Rhea" id="RHEA-COMP:10207"/>
        <dbReference type="Rhea" id="RHEA-COMP:10208"/>
        <dbReference type="ChEBI" id="CHEBI:15377"/>
        <dbReference type="ChEBI" id="CHEBI:28938"/>
        <dbReference type="ChEBI" id="CHEBI:29973"/>
        <dbReference type="ChEBI" id="CHEBI:30011"/>
        <dbReference type="EC" id="3.5.1.44"/>
    </reaction>
</comment>
<comment type="similarity">
    <text evidence="3">Belongs to the CheD family.</text>
</comment>
<dbReference type="Gene3D" id="3.30.1330.200">
    <property type="match status" value="1"/>
</dbReference>
<dbReference type="SUPFAM" id="SSF64438">
    <property type="entry name" value="CNF1/YfiH-like putative cysteine hydrolases"/>
    <property type="match status" value="1"/>
</dbReference>
<dbReference type="KEGG" id="pbr:PB2503_07574"/>
<evidence type="ECO:0000256" key="3">
    <source>
        <dbReference type="HAMAP-Rule" id="MF_01440"/>
    </source>
</evidence>
<dbReference type="PANTHER" id="PTHR35147">
    <property type="entry name" value="CHEMORECEPTOR GLUTAMINE DEAMIDASE CHED-RELATED"/>
    <property type="match status" value="1"/>
</dbReference>
<dbReference type="HAMAP" id="MF_01440">
    <property type="entry name" value="CheD"/>
    <property type="match status" value="1"/>
</dbReference>
<keyword evidence="1 3" id="KW-0145">Chemotaxis</keyword>
<dbReference type="GO" id="GO:0050568">
    <property type="term" value="F:protein-glutamine glutaminase activity"/>
    <property type="evidence" value="ECO:0007669"/>
    <property type="project" value="UniProtKB-UniRule"/>
</dbReference>
<evidence type="ECO:0000256" key="4">
    <source>
        <dbReference type="SAM" id="MobiDB-lite"/>
    </source>
</evidence>
<feature type="region of interest" description="Disordered" evidence="4">
    <location>
        <begin position="160"/>
        <end position="184"/>
    </location>
</feature>
<organism evidence="5 6">
    <name type="scientific">Parvularcula bermudensis (strain ATCC BAA-594 / HTCC2503 / KCTC 12087)</name>
    <dbReference type="NCBI Taxonomy" id="314260"/>
    <lineage>
        <taxon>Bacteria</taxon>
        <taxon>Pseudomonadati</taxon>
        <taxon>Pseudomonadota</taxon>
        <taxon>Alphaproteobacteria</taxon>
        <taxon>Parvularculales</taxon>
        <taxon>Parvularculaceae</taxon>
        <taxon>Parvularcula</taxon>
    </lineage>
</organism>
<dbReference type="InterPro" id="IPR005659">
    <property type="entry name" value="Chemorcpt_Glu_NH3ase_CheD"/>
</dbReference>
<dbReference type="EC" id="3.5.1.44" evidence="3"/>
<dbReference type="CDD" id="cd16352">
    <property type="entry name" value="CheD"/>
    <property type="match status" value="1"/>
</dbReference>
<evidence type="ECO:0000313" key="6">
    <source>
        <dbReference type="Proteomes" id="UP000001302"/>
    </source>
</evidence>
<comment type="function">
    <text evidence="3">Probably deamidates glutamine residues to glutamate on methyl-accepting chemotaxis receptors (MCPs), playing an important role in chemotaxis.</text>
</comment>
<evidence type="ECO:0000256" key="2">
    <source>
        <dbReference type="ARBA" id="ARBA00022801"/>
    </source>
</evidence>
<evidence type="ECO:0000256" key="1">
    <source>
        <dbReference type="ARBA" id="ARBA00022500"/>
    </source>
</evidence>
<dbReference type="RefSeq" id="WP_013300546.1">
    <property type="nucleotide sequence ID" value="NC_014414.1"/>
</dbReference>
<name>E0TFX3_PARBH</name>
<dbReference type="AlphaFoldDB" id="E0TFX3"/>
<keyword evidence="2 3" id="KW-0378">Hydrolase</keyword>
<keyword evidence="6" id="KW-1185">Reference proteome</keyword>
<dbReference type="InterPro" id="IPR011324">
    <property type="entry name" value="Cytotoxic_necrot_fac-like_cat"/>
</dbReference>
<protein>
    <recommendedName>
        <fullName evidence="3">Probable chemoreceptor glutamine deamidase CheD</fullName>
        <ecNumber evidence="3">3.5.1.44</ecNumber>
    </recommendedName>
</protein>
<evidence type="ECO:0000313" key="5">
    <source>
        <dbReference type="EMBL" id="ADM09572.1"/>
    </source>
</evidence>
<dbReference type="GO" id="GO:0006935">
    <property type="term" value="P:chemotaxis"/>
    <property type="evidence" value="ECO:0007669"/>
    <property type="project" value="UniProtKB-UniRule"/>
</dbReference>
<dbReference type="Pfam" id="PF03975">
    <property type="entry name" value="CheD"/>
    <property type="match status" value="1"/>
</dbReference>
<dbReference type="STRING" id="314260.PB2503_07574"/>
<reference evidence="5 6" key="2">
    <citation type="journal article" date="2011" name="J. Bacteriol.">
        <title>Complete genome sequence of strain HTCC2503T of Parvularcula bermudensis, the type species of the order "Parvularculales" in the class Alphaproteobacteria.</title>
        <authorList>
            <person name="Oh H.M."/>
            <person name="Kang I."/>
            <person name="Vergin K.L."/>
            <person name="Kang D."/>
            <person name="Rhee K.H."/>
            <person name="Giovannoni S.J."/>
            <person name="Cho J.C."/>
        </authorList>
    </citation>
    <scope>NUCLEOTIDE SEQUENCE [LARGE SCALE GENOMIC DNA]</scope>
    <source>
        <strain evidence="6">ATCC BAA-594 / HTCC2503 / KCTC 12087</strain>
    </source>
</reference>
<proteinExistence type="inferred from homology"/>
<dbReference type="Proteomes" id="UP000001302">
    <property type="component" value="Chromosome"/>
</dbReference>
<gene>
    <name evidence="3" type="primary">cheD</name>
    <name evidence="5" type="ordered locus">PB2503_07574</name>
</gene>
<sequence length="184" mass="19454">MNTVCLSSFETPGKKIIRVVQGEFAISGDREALMTTILGSCIAVCLCDPVARIGGINHFLLPGDGDGASGTAKYGAFAMEQLVNALLRGGASRSRLEAKVFGGGRVVSGLSDIGERNAAFALNYLSTENIRVVSKSVEGERARRIEYVPTTGSARQKFVDSRQAPAVKPKMPVAPPTSGDVDFF</sequence>
<dbReference type="InterPro" id="IPR038592">
    <property type="entry name" value="CheD-like_sf"/>
</dbReference>
<reference evidence="6" key="1">
    <citation type="submission" date="2010-08" db="EMBL/GenBank/DDBJ databases">
        <title>Genome sequence of Parvularcula bermudensis HTCC2503.</title>
        <authorList>
            <person name="Kang D.-M."/>
            <person name="Oh H.-M."/>
            <person name="Cho J.-C."/>
        </authorList>
    </citation>
    <scope>NUCLEOTIDE SEQUENCE [LARGE SCALE GENOMIC DNA]</scope>
    <source>
        <strain evidence="6">ATCC BAA-594 / HTCC2503 / KCTC 12087</strain>
    </source>
</reference>